<dbReference type="InterPro" id="IPR017946">
    <property type="entry name" value="PLC-like_Pdiesterase_TIM-brl"/>
</dbReference>
<organism evidence="2 3">
    <name type="scientific">Tilletiaria anomala (strain ATCC 24038 / CBS 436.72 / UBC 951)</name>
    <dbReference type="NCBI Taxonomy" id="1037660"/>
    <lineage>
        <taxon>Eukaryota</taxon>
        <taxon>Fungi</taxon>
        <taxon>Dikarya</taxon>
        <taxon>Basidiomycota</taxon>
        <taxon>Ustilaginomycotina</taxon>
        <taxon>Exobasidiomycetes</taxon>
        <taxon>Georgefischeriales</taxon>
        <taxon>Tilletiariaceae</taxon>
        <taxon>Tilletiaria</taxon>
    </lineage>
</organism>
<accession>A0A066VKW4</accession>
<dbReference type="AlphaFoldDB" id="A0A066VKW4"/>
<dbReference type="GO" id="GO:0008081">
    <property type="term" value="F:phosphoric diester hydrolase activity"/>
    <property type="evidence" value="ECO:0007669"/>
    <property type="project" value="InterPro"/>
</dbReference>
<comment type="caution">
    <text evidence="2">The sequence shown here is derived from an EMBL/GenBank/DDBJ whole genome shotgun (WGS) entry which is preliminary data.</text>
</comment>
<dbReference type="OrthoDB" id="1046782at2759"/>
<keyword evidence="3" id="KW-1185">Reference proteome</keyword>
<feature type="domain" description="Phosphatidylinositol-specific phospholipase C X" evidence="1">
    <location>
        <begin position="177"/>
        <end position="320"/>
    </location>
</feature>
<dbReference type="PROSITE" id="PS50007">
    <property type="entry name" value="PIPLC_X_DOMAIN"/>
    <property type="match status" value="1"/>
</dbReference>
<dbReference type="Proteomes" id="UP000027361">
    <property type="component" value="Unassembled WGS sequence"/>
</dbReference>
<reference evidence="2 3" key="1">
    <citation type="submission" date="2014-05" db="EMBL/GenBank/DDBJ databases">
        <title>Draft genome sequence of a rare smut relative, Tilletiaria anomala UBC 951.</title>
        <authorList>
            <consortium name="DOE Joint Genome Institute"/>
            <person name="Toome M."/>
            <person name="Kuo A."/>
            <person name="Henrissat B."/>
            <person name="Lipzen A."/>
            <person name="Tritt A."/>
            <person name="Yoshinaga Y."/>
            <person name="Zane M."/>
            <person name="Barry K."/>
            <person name="Grigoriev I.V."/>
            <person name="Spatafora J.W."/>
            <person name="Aimea M.C."/>
        </authorList>
    </citation>
    <scope>NUCLEOTIDE SEQUENCE [LARGE SCALE GENOMIC DNA]</scope>
    <source>
        <strain evidence="2 3">UBC 951</strain>
    </source>
</reference>
<evidence type="ECO:0000313" key="2">
    <source>
        <dbReference type="EMBL" id="KDN39389.1"/>
    </source>
</evidence>
<dbReference type="GO" id="GO:0006629">
    <property type="term" value="P:lipid metabolic process"/>
    <property type="evidence" value="ECO:0007669"/>
    <property type="project" value="InterPro"/>
</dbReference>
<dbReference type="SUPFAM" id="SSF51695">
    <property type="entry name" value="PLC-like phosphodiesterases"/>
    <property type="match status" value="1"/>
</dbReference>
<evidence type="ECO:0000259" key="1">
    <source>
        <dbReference type="SMART" id="SM00148"/>
    </source>
</evidence>
<sequence>MPPTCSSTVGCLSTVAPSSSSPSPLLEIHVHDLTLKATASALVFALGQPGSNIPARKFPNGVQQGTSCILSVAPESKFASSPTVPLVLTPKTPVGNVSQKREQSITLLVQLKPQGFLVGVFKYYQTSTWQRVEAISGNAPFPYYALQTRPSPSGSKIHVLLFSTVDPETWMSKLPSSAPLSSFCIPGTHESLARYGYPISTCQNVASTVAAQLAAGIRFLDVRVNAKGKGYPSQQKLLAYHGVTDERIEFGQVLAQCWDFLDGVGKSETVIISMKPEADAATMQACFEQVYLNPTKSRWFLEPRVPTLGEARGKLILMSRYGSSSDQPGGIHPSIWPNSEKDIFSYIIPSGQKVETQDWYNVGTLGSLGDKFQLMQKLLSSSGSDPNTLSINFANGSSFPLALPPSVAMGALGYTGMNKRILDYVANQLLQASRTSPLAALGEKGAVAPLPWNGATNPLKCIFNLDYYETTPDLVPLLIQANFQQNP</sequence>
<dbReference type="HOGENOM" id="CLU_031402_0_0_1"/>
<gene>
    <name evidence="2" type="ORF">K437DRAFT_270301</name>
</gene>
<dbReference type="InParanoid" id="A0A066VKW4"/>
<protein>
    <submittedName>
        <fullName evidence="2">PLC-like phosphodiesterase</fullName>
    </submittedName>
</protein>
<dbReference type="InterPro" id="IPR000909">
    <property type="entry name" value="PLipase_C_PInositol-sp_X_dom"/>
</dbReference>
<dbReference type="EMBL" id="JMSN01000105">
    <property type="protein sequence ID" value="KDN39389.1"/>
    <property type="molecule type" value="Genomic_DNA"/>
</dbReference>
<name>A0A066VKW4_TILAU</name>
<dbReference type="RefSeq" id="XP_013241018.1">
    <property type="nucleotide sequence ID" value="XM_013385564.1"/>
</dbReference>
<dbReference type="PANTHER" id="PTHR13593:SF148">
    <property type="entry name" value="PHOSPHATIDYLINOSITOL-SPECIFIC PHOSPHOLIPASE C X DOMAIN-CONTAINING PROTEIN"/>
    <property type="match status" value="1"/>
</dbReference>
<dbReference type="InterPro" id="IPR051057">
    <property type="entry name" value="PI-PLC_domain"/>
</dbReference>
<dbReference type="Gene3D" id="3.20.20.190">
    <property type="entry name" value="Phosphatidylinositol (PI) phosphodiesterase"/>
    <property type="match status" value="1"/>
</dbReference>
<proteinExistence type="predicted"/>
<dbReference type="PANTHER" id="PTHR13593">
    <property type="match status" value="1"/>
</dbReference>
<evidence type="ECO:0000313" key="3">
    <source>
        <dbReference type="Proteomes" id="UP000027361"/>
    </source>
</evidence>
<dbReference type="GeneID" id="25266160"/>
<dbReference type="STRING" id="1037660.A0A066VKW4"/>
<dbReference type="Pfam" id="PF00388">
    <property type="entry name" value="PI-PLC-X"/>
    <property type="match status" value="1"/>
</dbReference>
<dbReference type="SMART" id="SM00148">
    <property type="entry name" value="PLCXc"/>
    <property type="match status" value="1"/>
</dbReference>